<feature type="compositionally biased region" description="Low complexity" evidence="1">
    <location>
        <begin position="19"/>
        <end position="64"/>
    </location>
</feature>
<keyword evidence="4" id="KW-1185">Reference proteome</keyword>
<accession>A0A4Q9GFH5</accession>
<dbReference type="SUPFAM" id="SSF158634">
    <property type="entry name" value="RPA2825-like"/>
    <property type="match status" value="1"/>
</dbReference>
<evidence type="ECO:0000259" key="2">
    <source>
        <dbReference type="Pfam" id="PF12200"/>
    </source>
</evidence>
<dbReference type="OrthoDB" id="9812045at2"/>
<name>A0A4Q9GFH5_9HYPH</name>
<feature type="domain" description="DUF3597" evidence="2">
    <location>
        <begin position="3"/>
        <end position="143"/>
    </location>
</feature>
<evidence type="ECO:0000313" key="3">
    <source>
        <dbReference type="EMBL" id="TBN47016.1"/>
    </source>
</evidence>
<dbReference type="Proteomes" id="UP000291613">
    <property type="component" value="Unassembled WGS sequence"/>
</dbReference>
<dbReference type="AlphaFoldDB" id="A0A4Q9GFH5"/>
<gene>
    <name evidence="3" type="ORF">EYR15_16545</name>
</gene>
<proteinExistence type="predicted"/>
<sequence length="147" mass="15031">MSIFETIKNAIFGSEAKASEAQTSPATPAPTISPSADRTAAPTTSPSASPAATSSASPQSSSSEVDVAAVLDGAVAKSGQKLDWRHSIVDLMKALGLDSSLSKRHELAEELGYSGDKSDSAALNVWLHKQVIAKLKANGGKVPADLA</sequence>
<dbReference type="InterPro" id="IPR022016">
    <property type="entry name" value="DUF3597"/>
</dbReference>
<comment type="caution">
    <text evidence="3">The sequence shown here is derived from an EMBL/GenBank/DDBJ whole genome shotgun (WGS) entry which is preliminary data.</text>
</comment>
<dbReference type="EMBL" id="SIUB01000012">
    <property type="protein sequence ID" value="TBN47016.1"/>
    <property type="molecule type" value="Genomic_DNA"/>
</dbReference>
<evidence type="ECO:0000256" key="1">
    <source>
        <dbReference type="SAM" id="MobiDB-lite"/>
    </source>
</evidence>
<reference evidence="3 4" key="1">
    <citation type="submission" date="2019-02" db="EMBL/GenBank/DDBJ databases">
        <title>Hansschlegelia quercus sp. nov., a novel methylotrophic bacterium from buds of oak (Quercus robur L.).</title>
        <authorList>
            <person name="Agafonova N.V."/>
            <person name="Kaparullina E.N."/>
            <person name="Grouzdev D.S."/>
            <person name="Doronina N.V."/>
        </authorList>
    </citation>
    <scope>NUCLEOTIDE SEQUENCE [LARGE SCALE GENOMIC DNA]</scope>
    <source>
        <strain evidence="3 4">Dub</strain>
    </source>
</reference>
<protein>
    <submittedName>
        <fullName evidence="3">DUF3597 domain-containing protein</fullName>
    </submittedName>
</protein>
<dbReference type="RefSeq" id="WP_131004684.1">
    <property type="nucleotide sequence ID" value="NZ_JBHSZR010000002.1"/>
</dbReference>
<organism evidence="3 4">
    <name type="scientific">Hansschlegelia quercus</name>
    <dbReference type="NCBI Taxonomy" id="2528245"/>
    <lineage>
        <taxon>Bacteria</taxon>
        <taxon>Pseudomonadati</taxon>
        <taxon>Pseudomonadota</taxon>
        <taxon>Alphaproteobacteria</taxon>
        <taxon>Hyphomicrobiales</taxon>
        <taxon>Methylopilaceae</taxon>
        <taxon>Hansschlegelia</taxon>
    </lineage>
</organism>
<dbReference type="Pfam" id="PF12200">
    <property type="entry name" value="DUF3597"/>
    <property type="match status" value="1"/>
</dbReference>
<evidence type="ECO:0000313" key="4">
    <source>
        <dbReference type="Proteomes" id="UP000291613"/>
    </source>
</evidence>
<feature type="region of interest" description="Disordered" evidence="1">
    <location>
        <begin position="14"/>
        <end position="64"/>
    </location>
</feature>